<evidence type="ECO:0000313" key="22">
    <source>
        <dbReference type="Proteomes" id="UP000282892"/>
    </source>
</evidence>
<keyword evidence="15" id="KW-0961">Cell wall biogenesis/degradation</keyword>
<dbReference type="GO" id="GO:0030288">
    <property type="term" value="C:outer membrane-bounded periplasmic space"/>
    <property type="evidence" value="ECO:0007669"/>
    <property type="project" value="TreeGrafter"/>
</dbReference>
<keyword evidence="22" id="KW-1185">Reference proteome</keyword>
<evidence type="ECO:0000256" key="12">
    <source>
        <dbReference type="ARBA" id="ARBA00022989"/>
    </source>
</evidence>
<evidence type="ECO:0000259" key="20">
    <source>
        <dbReference type="Pfam" id="PF00912"/>
    </source>
</evidence>
<evidence type="ECO:0000256" key="18">
    <source>
        <dbReference type="SAM" id="Phobius"/>
    </source>
</evidence>
<comment type="catalytic activity">
    <reaction evidence="17">
        <text>[GlcNAc-(1-&gt;4)-Mur2Ac(oyl-L-Ala-gamma-D-Glu-L-Lys-D-Ala-D-Ala)](n)-di-trans,octa-cis-undecaprenyl diphosphate + beta-D-GlcNAc-(1-&gt;4)-Mur2Ac(oyl-L-Ala-gamma-D-Glu-L-Lys-D-Ala-D-Ala)-di-trans,octa-cis-undecaprenyl diphosphate = [GlcNAc-(1-&gt;4)-Mur2Ac(oyl-L-Ala-gamma-D-Glu-L-Lys-D-Ala-D-Ala)](n+1)-di-trans,octa-cis-undecaprenyl diphosphate + di-trans,octa-cis-undecaprenyl diphosphate + H(+)</text>
        <dbReference type="Rhea" id="RHEA:23708"/>
        <dbReference type="Rhea" id="RHEA-COMP:9602"/>
        <dbReference type="Rhea" id="RHEA-COMP:9603"/>
        <dbReference type="ChEBI" id="CHEBI:15378"/>
        <dbReference type="ChEBI" id="CHEBI:58405"/>
        <dbReference type="ChEBI" id="CHEBI:60033"/>
        <dbReference type="ChEBI" id="CHEBI:78435"/>
        <dbReference type="EC" id="2.4.99.28"/>
    </reaction>
</comment>
<keyword evidence="7" id="KW-0808">Transferase</keyword>
<dbReference type="GO" id="GO:0009252">
    <property type="term" value="P:peptidoglycan biosynthetic process"/>
    <property type="evidence" value="ECO:0007669"/>
    <property type="project" value="UniProtKB-KW"/>
</dbReference>
<evidence type="ECO:0000256" key="16">
    <source>
        <dbReference type="ARBA" id="ARBA00034000"/>
    </source>
</evidence>
<keyword evidence="4" id="KW-0121">Carboxypeptidase</keyword>
<keyword evidence="12 18" id="KW-1133">Transmembrane helix</keyword>
<keyword evidence="13 18" id="KW-0472">Membrane</keyword>
<dbReference type="InterPro" id="IPR001460">
    <property type="entry name" value="PCN-bd_Tpept"/>
</dbReference>
<dbReference type="Pfam" id="PF00905">
    <property type="entry name" value="Transpeptidase"/>
    <property type="match status" value="1"/>
</dbReference>
<evidence type="ECO:0000256" key="11">
    <source>
        <dbReference type="ARBA" id="ARBA00022984"/>
    </source>
</evidence>
<evidence type="ECO:0000256" key="13">
    <source>
        <dbReference type="ARBA" id="ARBA00023136"/>
    </source>
</evidence>
<dbReference type="SUPFAM" id="SSF56601">
    <property type="entry name" value="beta-lactamase/transpeptidase-like"/>
    <property type="match status" value="1"/>
</dbReference>
<dbReference type="GO" id="GO:0006508">
    <property type="term" value="P:proteolysis"/>
    <property type="evidence" value="ECO:0007669"/>
    <property type="project" value="UniProtKB-KW"/>
</dbReference>
<evidence type="ECO:0000256" key="2">
    <source>
        <dbReference type="ARBA" id="ARBA00007739"/>
    </source>
</evidence>
<name>A0A3Q9QWC7_9BACI</name>
<dbReference type="Proteomes" id="UP000282892">
    <property type="component" value="Chromosome"/>
</dbReference>
<dbReference type="InterPro" id="IPR050396">
    <property type="entry name" value="Glycosyltr_51/Transpeptidase"/>
</dbReference>
<keyword evidence="6" id="KW-0328">Glycosyltransferase</keyword>
<comment type="similarity">
    <text evidence="1">In the C-terminal section; belongs to the transpeptidase family.</text>
</comment>
<protein>
    <submittedName>
        <fullName evidence="21">Penicillin-binding protein 1A</fullName>
    </submittedName>
</protein>
<dbReference type="InterPro" id="IPR023346">
    <property type="entry name" value="Lysozyme-like_dom_sf"/>
</dbReference>
<dbReference type="Pfam" id="PF00912">
    <property type="entry name" value="Transgly"/>
    <property type="match status" value="1"/>
</dbReference>
<evidence type="ECO:0000256" key="14">
    <source>
        <dbReference type="ARBA" id="ARBA00023268"/>
    </source>
</evidence>
<keyword evidence="3" id="KW-1003">Cell membrane</keyword>
<feature type="domain" description="Penicillin-binding protein transpeptidase" evidence="19">
    <location>
        <begin position="336"/>
        <end position="614"/>
    </location>
</feature>
<dbReference type="Gene3D" id="1.10.3810.10">
    <property type="entry name" value="Biosynthetic peptidoglycan transglycosylase-like"/>
    <property type="match status" value="1"/>
</dbReference>
<organism evidence="21 22">
    <name type="scientific">Neobacillus mesonae</name>
    <dbReference type="NCBI Taxonomy" id="1193713"/>
    <lineage>
        <taxon>Bacteria</taxon>
        <taxon>Bacillati</taxon>
        <taxon>Bacillota</taxon>
        <taxon>Bacilli</taxon>
        <taxon>Bacillales</taxon>
        <taxon>Bacillaceae</taxon>
        <taxon>Neobacillus</taxon>
    </lineage>
</organism>
<feature type="transmembrane region" description="Helical" evidence="18">
    <location>
        <begin position="20"/>
        <end position="41"/>
    </location>
</feature>
<dbReference type="GO" id="GO:0071555">
    <property type="term" value="P:cell wall organization"/>
    <property type="evidence" value="ECO:0007669"/>
    <property type="project" value="UniProtKB-KW"/>
</dbReference>
<dbReference type="NCBIfam" id="TIGR02074">
    <property type="entry name" value="PBP_1a_fam"/>
    <property type="match status" value="1"/>
</dbReference>
<dbReference type="GO" id="GO:0008955">
    <property type="term" value="F:peptidoglycan glycosyltransferase activity"/>
    <property type="evidence" value="ECO:0007669"/>
    <property type="project" value="UniProtKB-EC"/>
</dbReference>
<evidence type="ECO:0000256" key="10">
    <source>
        <dbReference type="ARBA" id="ARBA00022960"/>
    </source>
</evidence>
<dbReference type="RefSeq" id="WP_066397371.1">
    <property type="nucleotide sequence ID" value="NZ_CP022572.1"/>
</dbReference>
<gene>
    <name evidence="21" type="ORF">CHR53_11260</name>
</gene>
<dbReference type="InterPro" id="IPR036950">
    <property type="entry name" value="PBP_transglycosylase"/>
</dbReference>
<evidence type="ECO:0000313" key="21">
    <source>
        <dbReference type="EMBL" id="AZU61811.1"/>
    </source>
</evidence>
<keyword evidence="9" id="KW-0378">Hydrolase</keyword>
<dbReference type="STRING" id="1193713.GCA_001636315_04677"/>
<keyword evidence="11" id="KW-0573">Peptidoglycan synthesis</keyword>
<keyword evidence="5" id="KW-0645">Protease</keyword>
<dbReference type="EMBL" id="CP022572">
    <property type="protein sequence ID" value="AZU61811.1"/>
    <property type="molecule type" value="Genomic_DNA"/>
</dbReference>
<dbReference type="AlphaFoldDB" id="A0A3Q9QWC7"/>
<keyword evidence="10" id="KW-0133">Cell shape</keyword>
<accession>A0A3Q9QWC7</accession>
<evidence type="ECO:0000259" key="19">
    <source>
        <dbReference type="Pfam" id="PF00905"/>
    </source>
</evidence>
<dbReference type="InterPro" id="IPR001264">
    <property type="entry name" value="Glyco_trans_51"/>
</dbReference>
<dbReference type="GO" id="GO:0008360">
    <property type="term" value="P:regulation of cell shape"/>
    <property type="evidence" value="ECO:0007669"/>
    <property type="project" value="UniProtKB-KW"/>
</dbReference>
<dbReference type="InterPro" id="IPR012338">
    <property type="entry name" value="Beta-lactam/transpept-like"/>
</dbReference>
<evidence type="ECO:0000256" key="7">
    <source>
        <dbReference type="ARBA" id="ARBA00022679"/>
    </source>
</evidence>
<dbReference type="PANTHER" id="PTHR32282:SF32">
    <property type="entry name" value="PENICILLIN-BINDING PROTEIN 2A"/>
    <property type="match status" value="1"/>
</dbReference>
<dbReference type="Gene3D" id="3.40.710.10">
    <property type="entry name" value="DD-peptidase/beta-lactamase superfamily"/>
    <property type="match status" value="1"/>
</dbReference>
<comment type="similarity">
    <text evidence="2">In the N-terminal section; belongs to the glycosyltransferase 51 family.</text>
</comment>
<reference evidence="21 22" key="1">
    <citation type="submission" date="2017-07" db="EMBL/GenBank/DDBJ databases">
        <title>The complete genome sequence of Bacillus mesonae strain H20-5, an efficient strain improving plant abiotic stress resistance.</title>
        <authorList>
            <person name="Kim S.Y."/>
            <person name="Song H."/>
            <person name="Sang M.K."/>
            <person name="Weon H.-Y."/>
            <person name="Song J."/>
        </authorList>
    </citation>
    <scope>NUCLEOTIDE SEQUENCE [LARGE SCALE GENOMIC DNA]</scope>
    <source>
        <strain evidence="21 22">H20-5</strain>
    </source>
</reference>
<evidence type="ECO:0000256" key="8">
    <source>
        <dbReference type="ARBA" id="ARBA00022692"/>
    </source>
</evidence>
<dbReference type="PANTHER" id="PTHR32282">
    <property type="entry name" value="BINDING PROTEIN TRANSPEPTIDASE, PUTATIVE-RELATED"/>
    <property type="match status" value="1"/>
</dbReference>
<dbReference type="KEGG" id="nmk:CHR53_11260"/>
<evidence type="ECO:0000256" key="15">
    <source>
        <dbReference type="ARBA" id="ARBA00023316"/>
    </source>
</evidence>
<feature type="domain" description="Glycosyl transferase family 51" evidence="20">
    <location>
        <begin position="69"/>
        <end position="241"/>
    </location>
</feature>
<evidence type="ECO:0000256" key="5">
    <source>
        <dbReference type="ARBA" id="ARBA00022670"/>
    </source>
</evidence>
<evidence type="ECO:0000256" key="17">
    <source>
        <dbReference type="ARBA" id="ARBA00049902"/>
    </source>
</evidence>
<evidence type="ECO:0000256" key="6">
    <source>
        <dbReference type="ARBA" id="ARBA00022676"/>
    </source>
</evidence>
<dbReference type="OrthoDB" id="9766909at2"/>
<evidence type="ECO:0000256" key="3">
    <source>
        <dbReference type="ARBA" id="ARBA00022475"/>
    </source>
</evidence>
<proteinExistence type="inferred from homology"/>
<evidence type="ECO:0000256" key="1">
    <source>
        <dbReference type="ARBA" id="ARBA00007090"/>
    </source>
</evidence>
<sequence length="700" mass="77967">MEKLRPIWEFIVRFWKKRHLTQILLLIILVVVLVTILYFAWLASRANVQSLKEGLSQPTVIYDKDGDVATNVATNRTKGVKIEDLPKYVPNAVVAIEDERFYEHGGFDVKGIARAFFGNLLSGRITGGGSTLTQQLTKNALLSPERTYKRKAEELFLAVKIEKVYKKNEILQMYLNQVYFGGGAWGIANASKKYFDKDIKDVSISQAAMLAGLLHSPNYLNPYNNYDLAMKRRNVVLGKMKELGMITNAEYKESIKEKIRLKDGGGSFIERKYPYYVDAVLNEAIYKYGLTQEEILTRGYRIYSEMDQNLQSGLEKVYAKDYLFPRGMEGKIVQSGAVLMDPASGGARALVGGRGEHTFRGFNRATQLRAQPGSSIKPLVVYTPALENGYSYSSELEDKSMTFGKYKPENFSRNYQGEVPMYKALEESLNIPAVWLLDKVGLAKGLAKLDKFGIPYEKGDKNLAIALGGMDTGVSPMQMANAFSVFPNGGKRQESHLITKIVGPTGNVIAERDPVTTKVTSKETADEMTSMLLNVVESGTGRRAQIPGVQLAGKTGSTQLPFGGVSGTKDQWMVGYTPNLVGAIWIGYDQTDRQHYLPSASSSNVVPIFREMMKTSSGYLPKKHFDVVSVNDQLAGKSKEDQNFEEQAKKISKELNDNAKKFGNTIKEQAPKWKEGLDKTIYTIGETIDSIVNKVKEIAK</sequence>
<evidence type="ECO:0000256" key="9">
    <source>
        <dbReference type="ARBA" id="ARBA00022801"/>
    </source>
</evidence>
<dbReference type="GO" id="GO:0008658">
    <property type="term" value="F:penicillin binding"/>
    <property type="evidence" value="ECO:0007669"/>
    <property type="project" value="InterPro"/>
</dbReference>
<keyword evidence="8 18" id="KW-0812">Transmembrane</keyword>
<evidence type="ECO:0000256" key="4">
    <source>
        <dbReference type="ARBA" id="ARBA00022645"/>
    </source>
</evidence>
<dbReference type="GO" id="GO:0009002">
    <property type="term" value="F:serine-type D-Ala-D-Ala carboxypeptidase activity"/>
    <property type="evidence" value="ECO:0007669"/>
    <property type="project" value="UniProtKB-EC"/>
</dbReference>
<comment type="catalytic activity">
    <reaction evidence="16">
        <text>Preferential cleavage: (Ac)2-L-Lys-D-Ala-|-D-Ala. Also transpeptidation of peptidyl-alanyl moieties that are N-acyl substituents of D-alanine.</text>
        <dbReference type="EC" id="3.4.16.4"/>
    </reaction>
</comment>
<keyword evidence="14" id="KW-0511">Multifunctional enzyme</keyword>
<dbReference type="FunFam" id="1.10.3810.10:FF:000001">
    <property type="entry name" value="Penicillin-binding protein 1A"/>
    <property type="match status" value="1"/>
</dbReference>
<dbReference type="SUPFAM" id="SSF53955">
    <property type="entry name" value="Lysozyme-like"/>
    <property type="match status" value="1"/>
</dbReference>